<reference evidence="3" key="1">
    <citation type="journal article" date="2020" name="Microbiol. Resour. Announc.">
        <title>Draft Genome Sequences of Thiorhodococcus mannitoliphagus and Thiorhodococcus minor, Purple Sulfur Photosynthetic Bacteria in the Gammaproteobacterial Family Chromatiaceae.</title>
        <authorList>
            <person name="Aviles F.A."/>
            <person name="Meyer T.E."/>
            <person name="Kyndt J.A."/>
        </authorList>
    </citation>
    <scope>NUCLEOTIDE SEQUENCE [LARGE SCALE GENOMIC DNA]</scope>
    <source>
        <strain evidence="3">DSM 18266</strain>
    </source>
</reference>
<comment type="caution">
    <text evidence="2">The sequence shown here is derived from an EMBL/GenBank/DDBJ whole genome shotgun (WGS) entry which is preliminary data.</text>
</comment>
<dbReference type="PANTHER" id="PTHR33221:SF5">
    <property type="entry name" value="HTH-TYPE TRANSCRIPTIONAL REGULATOR ISCR"/>
    <property type="match status" value="1"/>
</dbReference>
<keyword evidence="3" id="KW-1185">Reference proteome</keyword>
<dbReference type="InterPro" id="IPR036388">
    <property type="entry name" value="WH-like_DNA-bd_sf"/>
</dbReference>
<dbReference type="Proteomes" id="UP000471640">
    <property type="component" value="Unassembled WGS sequence"/>
</dbReference>
<dbReference type="AlphaFoldDB" id="A0A6P1DW02"/>
<dbReference type="PROSITE" id="PS51197">
    <property type="entry name" value="HTH_RRF2_2"/>
    <property type="match status" value="1"/>
</dbReference>
<sequence>MRLTTKGRYAVTAMLDLAIHQGKGPIALADIAQRQGISLSYLEQLFAKLRKRSLVTSVRGPGGGYNLARAAAEIHVAEVIAAVDESVDTTRCGGAHNCQDNGPCLTHDLWHDLSDRIYEHLNQIDLQQLVDKRDTAGNRPPTTCAAVDVKLDVQPIVVHS</sequence>
<dbReference type="InterPro" id="IPR000944">
    <property type="entry name" value="Tscrpt_reg_Rrf2"/>
</dbReference>
<dbReference type="EMBL" id="JAAIJR010000094">
    <property type="protein sequence ID" value="NEX22328.1"/>
    <property type="molecule type" value="Genomic_DNA"/>
</dbReference>
<dbReference type="SUPFAM" id="SSF46785">
    <property type="entry name" value="Winged helix' DNA-binding domain"/>
    <property type="match status" value="1"/>
</dbReference>
<reference evidence="2 3" key="2">
    <citation type="submission" date="2020-02" db="EMBL/GenBank/DDBJ databases">
        <title>Genome sequences of Thiorhodococcus mannitoliphagus and Thiorhodococcus minor, purple sulfur photosynthetic bacteria in the gammaproteobacterial family, Chromatiaceae.</title>
        <authorList>
            <person name="Aviles F.A."/>
            <person name="Meyer T.E."/>
            <person name="Kyndt J.A."/>
        </authorList>
    </citation>
    <scope>NUCLEOTIDE SEQUENCE [LARGE SCALE GENOMIC DNA]</scope>
    <source>
        <strain evidence="2 3">DSM 18266</strain>
    </source>
</reference>
<gene>
    <name evidence="2" type="primary">iscR</name>
    <name evidence="2" type="ORF">G3480_18800</name>
</gene>
<dbReference type="FunFam" id="1.10.10.10:FF:000026">
    <property type="entry name" value="HTH-type transcriptional regulator IscR"/>
    <property type="match status" value="1"/>
</dbReference>
<dbReference type="InterPro" id="IPR010242">
    <property type="entry name" value="TF_HTH_IscR"/>
</dbReference>
<dbReference type="GO" id="GO:0005829">
    <property type="term" value="C:cytosol"/>
    <property type="evidence" value="ECO:0007669"/>
    <property type="project" value="TreeGrafter"/>
</dbReference>
<dbReference type="Gene3D" id="1.10.10.10">
    <property type="entry name" value="Winged helix-like DNA-binding domain superfamily/Winged helix DNA-binding domain"/>
    <property type="match status" value="1"/>
</dbReference>
<dbReference type="GO" id="GO:0003690">
    <property type="term" value="F:double-stranded DNA binding"/>
    <property type="evidence" value="ECO:0007669"/>
    <property type="project" value="InterPro"/>
</dbReference>
<dbReference type="PANTHER" id="PTHR33221">
    <property type="entry name" value="WINGED HELIX-TURN-HELIX TRANSCRIPTIONAL REGULATOR, RRF2 FAMILY"/>
    <property type="match status" value="1"/>
</dbReference>
<name>A0A6P1DW02_9GAMM</name>
<dbReference type="Pfam" id="PF02082">
    <property type="entry name" value="Rrf2"/>
    <property type="match status" value="1"/>
</dbReference>
<dbReference type="NCBIfam" id="TIGR00738">
    <property type="entry name" value="rrf2_super"/>
    <property type="match status" value="1"/>
</dbReference>
<dbReference type="InterPro" id="IPR030489">
    <property type="entry name" value="TR_Rrf2-type_CS"/>
</dbReference>
<dbReference type="GO" id="GO:0003700">
    <property type="term" value="F:DNA-binding transcription factor activity"/>
    <property type="evidence" value="ECO:0007669"/>
    <property type="project" value="InterPro"/>
</dbReference>
<protein>
    <submittedName>
        <fullName evidence="2">Fe-S cluster assembly transcriptional regulator IscR</fullName>
    </submittedName>
</protein>
<evidence type="ECO:0000313" key="3">
    <source>
        <dbReference type="Proteomes" id="UP000471640"/>
    </source>
</evidence>
<evidence type="ECO:0000256" key="1">
    <source>
        <dbReference type="ARBA" id="ARBA00023125"/>
    </source>
</evidence>
<dbReference type="RefSeq" id="WP_164655423.1">
    <property type="nucleotide sequence ID" value="NZ_JAAIJR010000094.1"/>
</dbReference>
<proteinExistence type="predicted"/>
<dbReference type="PROSITE" id="PS01332">
    <property type="entry name" value="HTH_RRF2_1"/>
    <property type="match status" value="1"/>
</dbReference>
<dbReference type="InterPro" id="IPR036390">
    <property type="entry name" value="WH_DNA-bd_sf"/>
</dbReference>
<keyword evidence="1" id="KW-0238">DNA-binding</keyword>
<evidence type="ECO:0000313" key="2">
    <source>
        <dbReference type="EMBL" id="NEX22328.1"/>
    </source>
</evidence>
<organism evidence="2 3">
    <name type="scientific">Thiorhodococcus mannitoliphagus</name>
    <dbReference type="NCBI Taxonomy" id="329406"/>
    <lineage>
        <taxon>Bacteria</taxon>
        <taxon>Pseudomonadati</taxon>
        <taxon>Pseudomonadota</taxon>
        <taxon>Gammaproteobacteria</taxon>
        <taxon>Chromatiales</taxon>
        <taxon>Chromatiaceae</taxon>
        <taxon>Thiorhodococcus</taxon>
    </lineage>
</organism>
<dbReference type="NCBIfam" id="TIGR02010">
    <property type="entry name" value="IscR"/>
    <property type="match status" value="1"/>
</dbReference>
<accession>A0A6P1DW02</accession>